<dbReference type="EMBL" id="WWHY01000001">
    <property type="protein sequence ID" value="MYR33690.1"/>
    <property type="molecule type" value="Genomic_DNA"/>
</dbReference>
<evidence type="ECO:0000313" key="4">
    <source>
        <dbReference type="Proteomes" id="UP000467124"/>
    </source>
</evidence>
<feature type="transmembrane region" description="Helical" evidence="2">
    <location>
        <begin position="629"/>
        <end position="653"/>
    </location>
</feature>
<name>A0A7K2IUQ3_9ACTN</name>
<feature type="region of interest" description="Disordered" evidence="1">
    <location>
        <begin position="78"/>
        <end position="122"/>
    </location>
</feature>
<keyword evidence="2" id="KW-1133">Transmembrane helix</keyword>
<feature type="transmembrane region" description="Helical" evidence="2">
    <location>
        <begin position="761"/>
        <end position="779"/>
    </location>
</feature>
<feature type="transmembrane region" description="Helical" evidence="2">
    <location>
        <begin position="785"/>
        <end position="803"/>
    </location>
</feature>
<reference evidence="3 4" key="1">
    <citation type="journal article" date="2019" name="Nat. Commun.">
        <title>The antimicrobial potential of Streptomyces from insect microbiomes.</title>
        <authorList>
            <person name="Chevrette M.G."/>
            <person name="Carlson C.M."/>
            <person name="Ortega H.E."/>
            <person name="Thomas C."/>
            <person name="Ananiev G.E."/>
            <person name="Barns K.J."/>
            <person name="Book A.J."/>
            <person name="Cagnazzo J."/>
            <person name="Carlos C."/>
            <person name="Flanigan W."/>
            <person name="Grubbs K.J."/>
            <person name="Horn H.A."/>
            <person name="Hoffmann F.M."/>
            <person name="Klassen J.L."/>
            <person name="Knack J.J."/>
            <person name="Lewin G.R."/>
            <person name="McDonald B.R."/>
            <person name="Muller L."/>
            <person name="Melo W.G.P."/>
            <person name="Pinto-Tomas A.A."/>
            <person name="Schmitz A."/>
            <person name="Wendt-Pienkowski E."/>
            <person name="Wildman S."/>
            <person name="Zhao M."/>
            <person name="Zhang F."/>
            <person name="Bugni T.S."/>
            <person name="Andes D.R."/>
            <person name="Pupo M.T."/>
            <person name="Currie C.R."/>
        </authorList>
    </citation>
    <scope>NUCLEOTIDE SEQUENCE [LARGE SCALE GENOMIC DNA]</scope>
    <source>
        <strain evidence="3 4">SID5840</strain>
    </source>
</reference>
<feature type="transmembrane region" description="Helical" evidence="2">
    <location>
        <begin position="130"/>
        <end position="151"/>
    </location>
</feature>
<evidence type="ECO:0000313" key="3">
    <source>
        <dbReference type="EMBL" id="MYR33690.1"/>
    </source>
</evidence>
<feature type="transmembrane region" description="Helical" evidence="2">
    <location>
        <begin position="189"/>
        <end position="208"/>
    </location>
</feature>
<feature type="transmembrane region" description="Helical" evidence="2">
    <location>
        <begin position="523"/>
        <end position="542"/>
    </location>
</feature>
<keyword evidence="2" id="KW-0812">Transmembrane</keyword>
<feature type="transmembrane region" description="Helical" evidence="2">
    <location>
        <begin position="962"/>
        <end position="983"/>
    </location>
</feature>
<feature type="transmembrane region" description="Helical" evidence="2">
    <location>
        <begin position="301"/>
        <end position="325"/>
    </location>
</feature>
<dbReference type="NCBIfam" id="NF047321">
    <property type="entry name" value="SCO7613_CTERM"/>
    <property type="match status" value="1"/>
</dbReference>
<feature type="transmembrane region" description="Helical" evidence="2">
    <location>
        <begin position="1013"/>
        <end position="1032"/>
    </location>
</feature>
<dbReference type="AlphaFoldDB" id="A0A7K2IUQ3"/>
<gene>
    <name evidence="3" type="ORF">GTW20_15825</name>
</gene>
<feature type="transmembrane region" description="Helical" evidence="2">
    <location>
        <begin position="912"/>
        <end position="931"/>
    </location>
</feature>
<dbReference type="Proteomes" id="UP000467124">
    <property type="component" value="Unassembled WGS sequence"/>
</dbReference>
<feature type="transmembrane region" description="Helical" evidence="2">
    <location>
        <begin position="837"/>
        <end position="854"/>
    </location>
</feature>
<accession>A0A7K2IUQ3</accession>
<keyword evidence="2" id="KW-0472">Membrane</keyword>
<feature type="transmembrane region" description="Helical" evidence="2">
    <location>
        <begin position="554"/>
        <end position="576"/>
    </location>
</feature>
<feature type="transmembrane region" description="Helical" evidence="2">
    <location>
        <begin position="866"/>
        <end position="882"/>
    </location>
</feature>
<feature type="transmembrane region" description="Helical" evidence="2">
    <location>
        <begin position="588"/>
        <end position="608"/>
    </location>
</feature>
<protein>
    <submittedName>
        <fullName evidence="3">Uncharacterized protein</fullName>
    </submittedName>
</protein>
<dbReference type="InterPro" id="IPR058062">
    <property type="entry name" value="SCO7613_C"/>
</dbReference>
<feature type="transmembrane region" description="Helical" evidence="2">
    <location>
        <begin position="499"/>
        <end position="517"/>
    </location>
</feature>
<feature type="transmembrane region" description="Helical" evidence="2">
    <location>
        <begin position="363"/>
        <end position="384"/>
    </location>
</feature>
<feature type="transmembrane region" description="Helical" evidence="2">
    <location>
        <begin position="424"/>
        <end position="442"/>
    </location>
</feature>
<feature type="transmembrane region" description="Helical" evidence="2">
    <location>
        <begin position="713"/>
        <end position="731"/>
    </location>
</feature>
<feature type="transmembrane region" description="Helical" evidence="2">
    <location>
        <begin position="474"/>
        <end position="492"/>
    </location>
</feature>
<sequence length="1080" mass="111504">MNRMNAEGTPWPPGAGPQCPDCRIALAPSAHACPHCALSLVGPTAQRLWWIDAELASLDRRRDTLLAERPRVLERLRRESSVGAGAARSSERPLPSEAPAMGLSPVPQGPPPMPGGAPSGGRVRDSAQNVILGLGALLIGVAALVFVVWNWSTMGTGARATVLGAITLAFALPAPPLYRRGLRSTAETFGIVAAGLLCLDALALWFHTDGLTNTAGYTAAALAVIGSLLALYRRLVPLRSPSVLIALFAQPIPLLLVLALPVDTSSSPAWILASISATALADTVVLRLLGPAHPGAPLRTLRAAAIAMWTLTLLLVVPTLALLTFERFDPWHGWGLVAALLPAGAAVLLLARPRTEPASPLSWHLPAGLATLTLVPLAAGPPILPALPRTISSPGGLSLSDMAEPAVVLSFGDRAVDLLPPASLPHLIAIPVAALLALGVLWSTHRRALPVLAVLLAPVTLLPLPLLAGASQSVVAVGAAVLGGGLVLLSAVLPGRSGLVAPITGALTLVAGLVWALPERYTTLTVLVIVALTAMICALGARRYAGRRPHSVPSLLLGTALTWGTALVMGLVHLVGIRIEAGRAPDQWWLLGAVLVLLAVTVLVLAGAPLRAAPSSKAEGSGRRDVFEVVGLALLTSLPLVVGPPGAPVVAFLSRSFPLYGAPVEALTRPAHEFVGLPDSTAAGPAVALGALISGAVALLVVALVYRRPLLRAAALLAPGVLVPLPFALGLPFVVALVWTLLVGSVSMICAGPIRRVGVALVPWTAGAFTLLLATSWALSERYSTVGVLLVVAVAASVSAALARTRAIAVASTATATFATGAFALGLLLTLDVSVEYAAFGPLLVVAAFVAAAPRLASPLLEATEIPAAVWAALALGTALVFGTRPEVMATSLAVVGVLALARALHPDRRWTAAVGGILMLCALWTVLYAWDVSVPEAYTVPPALAFVAIGHEWSRRAERPVSSLLTHGGGLVLLLLPTVLSALDGDGMEWRVPAALAVGLAMALWGMRARLLAPLLIGATGVFLVSLRAFGPPLWDLTRAMPNWVPIAVIGLLLLFVGARYEAGLNRLRRAGHYLGRLR</sequence>
<evidence type="ECO:0000256" key="2">
    <source>
        <dbReference type="SAM" id="Phobius"/>
    </source>
</evidence>
<evidence type="ECO:0000256" key="1">
    <source>
        <dbReference type="SAM" id="MobiDB-lite"/>
    </source>
</evidence>
<feature type="transmembrane region" description="Helical" evidence="2">
    <location>
        <begin position="244"/>
        <end position="262"/>
    </location>
</feature>
<feature type="transmembrane region" description="Helical" evidence="2">
    <location>
        <begin position="686"/>
        <end position="706"/>
    </location>
</feature>
<feature type="transmembrane region" description="Helical" evidence="2">
    <location>
        <begin position="214"/>
        <end position="232"/>
    </location>
</feature>
<feature type="transmembrane region" description="Helical" evidence="2">
    <location>
        <begin position="331"/>
        <end position="351"/>
    </location>
</feature>
<proteinExistence type="predicted"/>
<feature type="transmembrane region" description="Helical" evidence="2">
    <location>
        <begin position="449"/>
        <end position="468"/>
    </location>
</feature>
<comment type="caution">
    <text evidence="3">The sequence shown here is derived from an EMBL/GenBank/DDBJ whole genome shotgun (WGS) entry which is preliminary data.</text>
</comment>
<feature type="transmembrane region" description="Helical" evidence="2">
    <location>
        <begin position="268"/>
        <end position="289"/>
    </location>
</feature>
<organism evidence="3 4">
    <name type="scientific">Nocardiopsis alba</name>
    <dbReference type="NCBI Taxonomy" id="53437"/>
    <lineage>
        <taxon>Bacteria</taxon>
        <taxon>Bacillati</taxon>
        <taxon>Actinomycetota</taxon>
        <taxon>Actinomycetes</taxon>
        <taxon>Streptosporangiales</taxon>
        <taxon>Nocardiopsidaceae</taxon>
        <taxon>Nocardiopsis</taxon>
    </lineage>
</organism>
<feature type="transmembrane region" description="Helical" evidence="2">
    <location>
        <begin position="810"/>
        <end position="831"/>
    </location>
</feature>
<feature type="transmembrane region" description="Helical" evidence="2">
    <location>
        <begin position="937"/>
        <end position="955"/>
    </location>
</feature>
<feature type="transmembrane region" description="Helical" evidence="2">
    <location>
        <begin position="157"/>
        <end position="177"/>
    </location>
</feature>
<feature type="transmembrane region" description="Helical" evidence="2">
    <location>
        <begin position="1044"/>
        <end position="1062"/>
    </location>
</feature>
<feature type="transmembrane region" description="Helical" evidence="2">
    <location>
        <begin position="989"/>
        <end position="1006"/>
    </location>
</feature>